<keyword evidence="2" id="KW-1185">Reference proteome</keyword>
<organism evidence="1 2">
    <name type="scientific">Colletotrichum costaricense</name>
    <dbReference type="NCBI Taxonomy" id="1209916"/>
    <lineage>
        <taxon>Eukaryota</taxon>
        <taxon>Fungi</taxon>
        <taxon>Dikarya</taxon>
        <taxon>Ascomycota</taxon>
        <taxon>Pezizomycotina</taxon>
        <taxon>Sordariomycetes</taxon>
        <taxon>Hypocreomycetidae</taxon>
        <taxon>Glomerellales</taxon>
        <taxon>Glomerellaceae</taxon>
        <taxon>Colletotrichum</taxon>
        <taxon>Colletotrichum acutatum species complex</taxon>
    </lineage>
</organism>
<dbReference type="EMBL" id="MOOE01000006">
    <property type="protein sequence ID" value="KAK1529320.1"/>
    <property type="molecule type" value="Genomic_DNA"/>
</dbReference>
<reference evidence="1 2" key="1">
    <citation type="submission" date="2016-10" db="EMBL/GenBank/DDBJ databases">
        <title>The genome sequence of Colletotrichum fioriniae PJ7.</title>
        <authorList>
            <person name="Baroncelli R."/>
        </authorList>
    </citation>
    <scope>NUCLEOTIDE SEQUENCE [LARGE SCALE GENOMIC DNA]</scope>
    <source>
        <strain evidence="1 2">IMI 309622</strain>
    </source>
</reference>
<evidence type="ECO:0000313" key="1">
    <source>
        <dbReference type="EMBL" id="KAK1529320.1"/>
    </source>
</evidence>
<sequence>MVLFPKPGCFSSASWKSRGSALSRVPEPRVSSLDFRVGREYFRRRSWG</sequence>
<name>A0AAJ0E2Y8_9PEZI</name>
<proteinExistence type="predicted"/>
<dbReference type="RefSeq" id="XP_060315021.1">
    <property type="nucleotide sequence ID" value="XM_060455321.1"/>
</dbReference>
<dbReference type="GeneID" id="85338868"/>
<accession>A0AAJ0E2Y8</accession>
<comment type="caution">
    <text evidence="1">The sequence shown here is derived from an EMBL/GenBank/DDBJ whole genome shotgun (WGS) entry which is preliminary data.</text>
</comment>
<dbReference type="Proteomes" id="UP001240678">
    <property type="component" value="Unassembled WGS sequence"/>
</dbReference>
<protein>
    <submittedName>
        <fullName evidence="1">Uncharacterized protein</fullName>
    </submittedName>
</protein>
<evidence type="ECO:0000313" key="2">
    <source>
        <dbReference type="Proteomes" id="UP001240678"/>
    </source>
</evidence>
<dbReference type="AlphaFoldDB" id="A0AAJ0E2Y8"/>
<gene>
    <name evidence="1" type="ORF">CCOS01_07154</name>
</gene>